<dbReference type="Gene3D" id="3.40.50.300">
    <property type="entry name" value="P-loop containing nucleotide triphosphate hydrolases"/>
    <property type="match status" value="1"/>
</dbReference>
<dbReference type="Proteomes" id="UP001169242">
    <property type="component" value="Unassembled WGS sequence"/>
</dbReference>
<dbReference type="InterPro" id="IPR018095">
    <property type="entry name" value="Thymidylate_kin_CS"/>
</dbReference>
<evidence type="ECO:0000256" key="8">
    <source>
        <dbReference type="ARBA" id="ARBA00022840"/>
    </source>
</evidence>
<dbReference type="GO" id="GO:0005524">
    <property type="term" value="F:ATP binding"/>
    <property type="evidence" value="ECO:0007669"/>
    <property type="project" value="UniProtKB-UniRule"/>
</dbReference>
<evidence type="ECO:0000256" key="7">
    <source>
        <dbReference type="ARBA" id="ARBA00022777"/>
    </source>
</evidence>
<comment type="caution">
    <text evidence="13">The sequence shown here is derived from an EMBL/GenBank/DDBJ whole genome shotgun (WGS) entry which is preliminary data.</text>
</comment>
<dbReference type="Pfam" id="PF02223">
    <property type="entry name" value="Thymidylate_kin"/>
    <property type="match status" value="1"/>
</dbReference>
<dbReference type="GO" id="GO:0004798">
    <property type="term" value="F:dTMP kinase activity"/>
    <property type="evidence" value="ECO:0007669"/>
    <property type="project" value="UniProtKB-UniRule"/>
</dbReference>
<dbReference type="NCBIfam" id="TIGR00041">
    <property type="entry name" value="DTMP_kinase"/>
    <property type="match status" value="1"/>
</dbReference>
<evidence type="ECO:0000256" key="2">
    <source>
        <dbReference type="ARBA" id="ARBA00012980"/>
    </source>
</evidence>
<dbReference type="EMBL" id="JAQIFT010000046">
    <property type="protein sequence ID" value="MDA3732173.1"/>
    <property type="molecule type" value="Genomic_DNA"/>
</dbReference>
<feature type="domain" description="Thymidylate kinase-like" evidence="12">
    <location>
        <begin position="9"/>
        <end position="195"/>
    </location>
</feature>
<dbReference type="InterPro" id="IPR039430">
    <property type="entry name" value="Thymidylate_kin-like_dom"/>
</dbReference>
<keyword evidence="8 11" id="KW-0067">ATP-binding</keyword>
<evidence type="ECO:0000256" key="4">
    <source>
        <dbReference type="ARBA" id="ARBA00022679"/>
    </source>
</evidence>
<dbReference type="InterPro" id="IPR018094">
    <property type="entry name" value="Thymidylate_kinase"/>
</dbReference>
<reference evidence="13" key="1">
    <citation type="journal article" date="2023" name="Int. J. Syst. Evol. Microbiol.">
        <title>&lt;i&gt;Holtiella tumoricola&lt;/i&gt; gen. nov. sp. nov., isolated from a human clinical sample.</title>
        <authorList>
            <person name="Allen-Vercoe E."/>
            <person name="Daigneault M.C."/>
            <person name="Vancuren S.J."/>
            <person name="Cochrane K."/>
            <person name="O'Neal L.L."/>
            <person name="Sankaranarayanan K."/>
            <person name="Lawson P.A."/>
        </authorList>
    </citation>
    <scope>NUCLEOTIDE SEQUENCE</scope>
    <source>
        <strain evidence="13">CC70A</strain>
    </source>
</reference>
<evidence type="ECO:0000259" key="12">
    <source>
        <dbReference type="Pfam" id="PF02223"/>
    </source>
</evidence>
<keyword evidence="4 11" id="KW-0808">Transferase</keyword>
<evidence type="ECO:0000256" key="5">
    <source>
        <dbReference type="ARBA" id="ARBA00022727"/>
    </source>
</evidence>
<keyword evidence="5 11" id="KW-0545">Nucleotide biosynthesis</keyword>
<dbReference type="FunFam" id="3.40.50.300:FF:000225">
    <property type="entry name" value="Thymidylate kinase"/>
    <property type="match status" value="1"/>
</dbReference>
<gene>
    <name evidence="11 13" type="primary">tmk</name>
    <name evidence="13" type="ORF">PBV87_11830</name>
</gene>
<dbReference type="PANTHER" id="PTHR10344:SF4">
    <property type="entry name" value="UMP-CMP KINASE 2, MITOCHONDRIAL"/>
    <property type="match status" value="1"/>
</dbReference>
<protein>
    <recommendedName>
        <fullName evidence="3 11">Thymidylate kinase</fullName>
        <ecNumber evidence="2 11">2.7.4.9</ecNumber>
    </recommendedName>
    <alternativeName>
        <fullName evidence="11">dTMP kinase</fullName>
    </alternativeName>
</protein>
<sequence length="207" mass="23125">MAKGVFIALEGGEATGKTTTAQAVKEKMEALGYEVVVTREPGGIPSAEAIRNNIMDFHVDPKTELLLYVAARREHLVNKVIPALEAGKIVITDRFHISSLVYQGCARELGMEAVRMLNDFACEGHYPDLNIIIDIPVEVSMERKKGVEDINRLDLEGYAFHKKVEEAYKMISEKGEDPTLVIDGTKPMDEMIEEIYEVIKNKVEAMQ</sequence>
<comment type="function">
    <text evidence="10 11">Phosphorylation of dTMP to form dTDP in both de novo and salvage pathways of dTTP synthesis.</text>
</comment>
<comment type="catalytic activity">
    <reaction evidence="9 11">
        <text>dTMP + ATP = dTDP + ADP</text>
        <dbReference type="Rhea" id="RHEA:13517"/>
        <dbReference type="ChEBI" id="CHEBI:30616"/>
        <dbReference type="ChEBI" id="CHEBI:58369"/>
        <dbReference type="ChEBI" id="CHEBI:63528"/>
        <dbReference type="ChEBI" id="CHEBI:456216"/>
        <dbReference type="EC" id="2.7.4.9"/>
    </reaction>
</comment>
<keyword evidence="6 11" id="KW-0547">Nucleotide-binding</keyword>
<evidence type="ECO:0000256" key="1">
    <source>
        <dbReference type="ARBA" id="ARBA00009776"/>
    </source>
</evidence>
<dbReference type="GO" id="GO:0006227">
    <property type="term" value="P:dUDP biosynthetic process"/>
    <property type="evidence" value="ECO:0007669"/>
    <property type="project" value="TreeGrafter"/>
</dbReference>
<keyword evidence="14" id="KW-1185">Reference proteome</keyword>
<dbReference type="HAMAP" id="MF_00165">
    <property type="entry name" value="Thymidylate_kinase"/>
    <property type="match status" value="1"/>
</dbReference>
<dbReference type="GO" id="GO:0006233">
    <property type="term" value="P:dTDP biosynthetic process"/>
    <property type="evidence" value="ECO:0007669"/>
    <property type="project" value="InterPro"/>
</dbReference>
<dbReference type="PANTHER" id="PTHR10344">
    <property type="entry name" value="THYMIDYLATE KINASE"/>
    <property type="match status" value="1"/>
</dbReference>
<dbReference type="GO" id="GO:0005829">
    <property type="term" value="C:cytosol"/>
    <property type="evidence" value="ECO:0007669"/>
    <property type="project" value="TreeGrafter"/>
</dbReference>
<accession>A0AA42DN99</accession>
<dbReference type="InterPro" id="IPR027417">
    <property type="entry name" value="P-loop_NTPase"/>
</dbReference>
<evidence type="ECO:0000313" key="14">
    <source>
        <dbReference type="Proteomes" id="UP001169242"/>
    </source>
</evidence>
<feature type="binding site" evidence="11">
    <location>
        <begin position="11"/>
        <end position="18"/>
    </location>
    <ligand>
        <name>ATP</name>
        <dbReference type="ChEBI" id="CHEBI:30616"/>
    </ligand>
</feature>
<evidence type="ECO:0000256" key="6">
    <source>
        <dbReference type="ARBA" id="ARBA00022741"/>
    </source>
</evidence>
<evidence type="ECO:0000256" key="9">
    <source>
        <dbReference type="ARBA" id="ARBA00048743"/>
    </source>
</evidence>
<dbReference type="AlphaFoldDB" id="A0AA42DN99"/>
<dbReference type="PROSITE" id="PS01331">
    <property type="entry name" value="THYMIDYLATE_KINASE"/>
    <property type="match status" value="1"/>
</dbReference>
<dbReference type="CDD" id="cd01672">
    <property type="entry name" value="TMPK"/>
    <property type="match status" value="1"/>
</dbReference>
<dbReference type="GO" id="GO:0006235">
    <property type="term" value="P:dTTP biosynthetic process"/>
    <property type="evidence" value="ECO:0007669"/>
    <property type="project" value="UniProtKB-UniRule"/>
</dbReference>
<evidence type="ECO:0000313" key="13">
    <source>
        <dbReference type="EMBL" id="MDA3732173.1"/>
    </source>
</evidence>
<evidence type="ECO:0000256" key="11">
    <source>
        <dbReference type="HAMAP-Rule" id="MF_00165"/>
    </source>
</evidence>
<comment type="similarity">
    <text evidence="1 11">Belongs to the thymidylate kinase family.</text>
</comment>
<dbReference type="RefSeq" id="WP_053983344.1">
    <property type="nucleotide sequence ID" value="NZ_JAQIFT010000046.1"/>
</dbReference>
<dbReference type="SUPFAM" id="SSF52540">
    <property type="entry name" value="P-loop containing nucleoside triphosphate hydrolases"/>
    <property type="match status" value="1"/>
</dbReference>
<evidence type="ECO:0000256" key="3">
    <source>
        <dbReference type="ARBA" id="ARBA00017144"/>
    </source>
</evidence>
<keyword evidence="7 11" id="KW-0418">Kinase</keyword>
<name>A0AA42DN99_9FIRM</name>
<evidence type="ECO:0000256" key="10">
    <source>
        <dbReference type="ARBA" id="ARBA00057735"/>
    </source>
</evidence>
<dbReference type="EC" id="2.7.4.9" evidence="2 11"/>
<organism evidence="13 14">
    <name type="scientific">Holtiella tumoricola</name>
    <dbReference type="NCBI Taxonomy" id="3018743"/>
    <lineage>
        <taxon>Bacteria</taxon>
        <taxon>Bacillati</taxon>
        <taxon>Bacillota</taxon>
        <taxon>Clostridia</taxon>
        <taxon>Lachnospirales</taxon>
        <taxon>Cellulosilyticaceae</taxon>
        <taxon>Holtiella</taxon>
    </lineage>
</organism>
<proteinExistence type="inferred from homology"/>